<feature type="region of interest" description="Disordered" evidence="3">
    <location>
        <begin position="193"/>
        <end position="221"/>
    </location>
</feature>
<protein>
    <submittedName>
        <fullName evidence="6">LamG-like jellyroll fold domain-containing protein</fullName>
    </submittedName>
</protein>
<evidence type="ECO:0000256" key="4">
    <source>
        <dbReference type="SAM" id="SignalP"/>
    </source>
</evidence>
<dbReference type="Proteomes" id="UP001596157">
    <property type="component" value="Unassembled WGS sequence"/>
</dbReference>
<evidence type="ECO:0000256" key="2">
    <source>
        <dbReference type="ARBA" id="ARBA00023157"/>
    </source>
</evidence>
<dbReference type="Gene3D" id="2.60.120.200">
    <property type="match status" value="4"/>
</dbReference>
<dbReference type="PANTHER" id="PTHR46943:SF1">
    <property type="entry name" value="PENTRAXIN-RELATED PROTEIN PTX3"/>
    <property type="match status" value="1"/>
</dbReference>
<dbReference type="RefSeq" id="WP_378243931.1">
    <property type="nucleotide sequence ID" value="NZ_JBHSKF010000002.1"/>
</dbReference>
<sequence length="1599" mass="167407">MLALGIAVLMGPVVVPPTAVAAPVAYPDSAPTEATATVIARQTGKAVRVDALTDGSTEVLANPDGTFTMTQHVLPVRVERGDDWVPVDTTLVQRPDGGIGPRAAAVDIAISPGGEGAPLVAAEQDGAEVGLVWPEALPRPILDGPTATYPEVMPGVDLAVTAEVTGFSQVLVVKNREAGRNAELRSVAFGTHTENAEVRADEGNGAGRDSDTAPAEQEPGDALAVEGADGEPVFIGDATRMWDSAGEATRAERLTGSADGANTAAMDATVSPTAVTIRPDTDFLADPDTVYPVYLDPSYTCTSPNCGKAHHAVVQSAWPTARNYNRTDGALSDLKAGYTCNDSPCSVSRTYLGMKTGSLAGKIIHSADLHVEVIKSARCGDATPTELWRSNSINSDFTWATQQNWQQGSGWGTRLSTGNVTNNPTYCPATGTGSGMDLNATAAVVDAAAGGWAVTTFMLKGQSESGDSSWRRFDLNPFLVVTYNSRPNAPTELGITAATKTFPCTTGAGRAFVGTRTPKLRARVSDPDGATLSAGFRVFVGPHNNTGASTDTTDSSTPSGQFAEVTLPAGRISADGVHTWRVWANDGDVSTWSGNCEMHIDTVTPGTPTITSASYPAGHPGGGVGVPGTFTLSPPATDPHQDIDYYLYGFTDTGGEPVAKANPSQLNAPATISWVAQKSGPQVLTVKAVDRAGNTSAAVNYPLTVADYQVGVSGKVAHWSFADSLADTSGIKTLGFTGLPPEGSYGPGANDEGAGAHFAPDAGMHYQTSGALVRTDRAFTLSAWAKLTSDTQDHVALALTGTVGTAVDLRYSHADAAWAVVATGGDGGSVITKVTAPATLDAWTHLAVVYDPAAGNALRLHVNGAVAGQGTVPGSLWNATGPLFIGGGKTQTQPADYFTGALDTIRLHDSALDTTQIAALHAGTGSHAPTAEYLLENDLLNSGSNYDLSWASTTNYGTGYDGKSIDLDRNVGLRPKTSMPVIRTDQDFSVGAWVKLRDKDRHYAVVSQDGDRMAGFLVRYASDVDRWIFGLADQDTDAGTYQWAIGTTSPKIGEWTHITAVHDATTDKIRLYVNGVLEAERTQATPMFTATGGFAIGNYRARGTGSGHLSGDIDEVAVYNGVLSPSAVADLVNTPVERARYLLDVDGADQVGGPAASVYGTGVQWGSAGGHQAGLFAGHHMEGTGVVSGGAPLAQWSFDNALTDASGNGRTLQHRNATTTTTATYGAPWVGTHGVQLNGTDQRLQTTGQLVNTASSFTISAWVKLDRANASFTVASQDGNQTSPFILRHSGTLSRWVFAVTSADQTNPGLTQAVSTLPGKVGYWTHLVAVYDAATGRARLHVDGELDHDVAVAAPWASTGPFVLGRLKAGSGQGEFLPGALDEVKVYDRALAAADVHKLWNLGSDVHAPLPEEFRADRSFTIAAWARPTDYGPIARKVFSLGGSGRFSALTVGYRPEWQRWGVLVEGSGGAVPDPNWILSDNEASTYGANSDGWVHLAVSYDAVREKVLFFVNGVEQTTVPVDGTTVEPASGTTPYHWYAGADLQMPDLGDQLLIGRITWMGLAAHNWSGAIRDVRVFSGVLPRSCDHNPVCFSQLPVL</sequence>
<reference evidence="7" key="1">
    <citation type="journal article" date="2019" name="Int. J. Syst. Evol. Microbiol.">
        <title>The Global Catalogue of Microorganisms (GCM) 10K type strain sequencing project: providing services to taxonomists for standard genome sequencing and annotation.</title>
        <authorList>
            <consortium name="The Broad Institute Genomics Platform"/>
            <consortium name="The Broad Institute Genome Sequencing Center for Infectious Disease"/>
            <person name="Wu L."/>
            <person name="Ma J."/>
        </authorList>
    </citation>
    <scope>NUCLEOTIDE SEQUENCE [LARGE SCALE GENOMIC DNA]</scope>
    <source>
        <strain evidence="7">CCUG 59778</strain>
    </source>
</reference>
<feature type="signal peptide" evidence="4">
    <location>
        <begin position="1"/>
        <end position="21"/>
    </location>
</feature>
<proteinExistence type="predicted"/>
<dbReference type="EMBL" id="JBHSKF010000002">
    <property type="protein sequence ID" value="MFC5286203.1"/>
    <property type="molecule type" value="Genomic_DNA"/>
</dbReference>
<accession>A0ABW0EIU1</accession>
<feature type="domain" description="LamG-like jellyroll fold" evidence="5">
    <location>
        <begin position="986"/>
        <end position="1126"/>
    </location>
</feature>
<comment type="caution">
    <text evidence="6">The sequence shown here is derived from an EMBL/GenBank/DDBJ whole genome shotgun (WGS) entry which is preliminary data.</text>
</comment>
<feature type="chain" id="PRO_5046989545" evidence="4">
    <location>
        <begin position="22"/>
        <end position="1599"/>
    </location>
</feature>
<evidence type="ECO:0000313" key="7">
    <source>
        <dbReference type="Proteomes" id="UP001596157"/>
    </source>
</evidence>
<feature type="domain" description="LamG-like jellyroll fold" evidence="5">
    <location>
        <begin position="777"/>
        <end position="915"/>
    </location>
</feature>
<evidence type="ECO:0000313" key="6">
    <source>
        <dbReference type="EMBL" id="MFC5286203.1"/>
    </source>
</evidence>
<dbReference type="InterPro" id="IPR042837">
    <property type="entry name" value="PTX3"/>
</dbReference>
<keyword evidence="7" id="KW-1185">Reference proteome</keyword>
<feature type="domain" description="LamG-like jellyroll fold" evidence="5">
    <location>
        <begin position="1418"/>
        <end position="1585"/>
    </location>
</feature>
<dbReference type="InterPro" id="IPR013320">
    <property type="entry name" value="ConA-like_dom_sf"/>
</dbReference>
<organism evidence="6 7">
    <name type="scientific">Actinokineospora guangxiensis</name>
    <dbReference type="NCBI Taxonomy" id="1490288"/>
    <lineage>
        <taxon>Bacteria</taxon>
        <taxon>Bacillati</taxon>
        <taxon>Actinomycetota</taxon>
        <taxon>Actinomycetes</taxon>
        <taxon>Pseudonocardiales</taxon>
        <taxon>Pseudonocardiaceae</taxon>
        <taxon>Actinokineospora</taxon>
    </lineage>
</organism>
<keyword evidence="1 4" id="KW-0732">Signal</keyword>
<dbReference type="PANTHER" id="PTHR46943">
    <property type="entry name" value="PENTRAXIN-RELATED PROTEIN PTX3"/>
    <property type="match status" value="1"/>
</dbReference>
<evidence type="ECO:0000256" key="1">
    <source>
        <dbReference type="ARBA" id="ARBA00022729"/>
    </source>
</evidence>
<feature type="domain" description="LamG-like jellyroll fold" evidence="5">
    <location>
        <begin position="1255"/>
        <end position="1394"/>
    </location>
</feature>
<evidence type="ECO:0000256" key="3">
    <source>
        <dbReference type="SAM" id="MobiDB-lite"/>
    </source>
</evidence>
<name>A0ABW0EIU1_9PSEU</name>
<gene>
    <name evidence="6" type="ORF">ACFPM7_04010</name>
</gene>
<dbReference type="Pfam" id="PF13385">
    <property type="entry name" value="Laminin_G_3"/>
    <property type="match status" value="4"/>
</dbReference>
<dbReference type="InterPro" id="IPR006558">
    <property type="entry name" value="LamG-like"/>
</dbReference>
<evidence type="ECO:0000259" key="5">
    <source>
        <dbReference type="SMART" id="SM00560"/>
    </source>
</evidence>
<dbReference type="SMART" id="SM00560">
    <property type="entry name" value="LamGL"/>
    <property type="match status" value="4"/>
</dbReference>
<keyword evidence="2" id="KW-1015">Disulfide bond</keyword>
<dbReference type="SUPFAM" id="SSF49899">
    <property type="entry name" value="Concanavalin A-like lectins/glucanases"/>
    <property type="match status" value="4"/>
</dbReference>